<reference evidence="4" key="1">
    <citation type="journal article" date="2017" name="bioRxiv">
        <title>Comparative analysis of the genomes of Stylophora pistillata and Acropora digitifera provides evidence for extensive differences between species of corals.</title>
        <authorList>
            <person name="Voolstra C.R."/>
            <person name="Li Y."/>
            <person name="Liew Y.J."/>
            <person name="Baumgarten S."/>
            <person name="Zoccola D."/>
            <person name="Flot J.-F."/>
            <person name="Tambutte S."/>
            <person name="Allemand D."/>
            <person name="Aranda M."/>
        </authorList>
    </citation>
    <scope>NUCLEOTIDE SEQUENCE [LARGE SCALE GENOMIC DNA]</scope>
</reference>
<dbReference type="Pfam" id="PF00167">
    <property type="entry name" value="FGF"/>
    <property type="match status" value="1"/>
</dbReference>
<comment type="caution">
    <text evidence="3">The sequence shown here is derived from an EMBL/GenBank/DDBJ whole genome shotgun (WGS) entry which is preliminary data.</text>
</comment>
<dbReference type="InterPro" id="IPR008996">
    <property type="entry name" value="IL1/FGF"/>
</dbReference>
<feature type="compositionally biased region" description="Basic residues" evidence="2">
    <location>
        <begin position="235"/>
        <end position="257"/>
    </location>
</feature>
<protein>
    <submittedName>
        <fullName evidence="3">Fibroblast growth factor 18</fullName>
    </submittedName>
</protein>
<feature type="region of interest" description="Disordered" evidence="2">
    <location>
        <begin position="211"/>
        <end position="271"/>
    </location>
</feature>
<evidence type="ECO:0000256" key="1">
    <source>
        <dbReference type="ARBA" id="ARBA00007936"/>
    </source>
</evidence>
<dbReference type="OrthoDB" id="5988014at2759"/>
<dbReference type="STRING" id="50429.A0A2B4SPR2"/>
<dbReference type="CDD" id="cd23307">
    <property type="entry name" value="beta-trefoil_FGF8-like"/>
    <property type="match status" value="1"/>
</dbReference>
<feature type="compositionally biased region" description="Basic and acidic residues" evidence="2">
    <location>
        <begin position="258"/>
        <end position="271"/>
    </location>
</feature>
<name>A0A2B4SPR2_STYPI</name>
<organism evidence="3 4">
    <name type="scientific">Stylophora pistillata</name>
    <name type="common">Smooth cauliflower coral</name>
    <dbReference type="NCBI Taxonomy" id="50429"/>
    <lineage>
        <taxon>Eukaryota</taxon>
        <taxon>Metazoa</taxon>
        <taxon>Cnidaria</taxon>
        <taxon>Anthozoa</taxon>
        <taxon>Hexacorallia</taxon>
        <taxon>Scleractinia</taxon>
        <taxon>Astrocoeniina</taxon>
        <taxon>Pocilloporidae</taxon>
        <taxon>Stylophora</taxon>
    </lineage>
</organism>
<evidence type="ECO:0000313" key="3">
    <source>
        <dbReference type="EMBL" id="PFX31073.1"/>
    </source>
</evidence>
<keyword evidence="4" id="KW-1185">Reference proteome</keyword>
<evidence type="ECO:0000256" key="2">
    <source>
        <dbReference type="SAM" id="MobiDB-lite"/>
    </source>
</evidence>
<dbReference type="AlphaFoldDB" id="A0A2B4SPR2"/>
<gene>
    <name evidence="3" type="primary">FGF18</name>
    <name evidence="3" type="ORF">AWC38_SpisGene4119</name>
</gene>
<proteinExistence type="inferred from homology"/>
<dbReference type="GO" id="GO:0008083">
    <property type="term" value="F:growth factor activity"/>
    <property type="evidence" value="ECO:0007669"/>
    <property type="project" value="InterPro"/>
</dbReference>
<dbReference type="PANTHER" id="PTHR11486">
    <property type="entry name" value="FIBROBLAST GROWTH FACTOR"/>
    <property type="match status" value="1"/>
</dbReference>
<dbReference type="SUPFAM" id="SSF50353">
    <property type="entry name" value="Cytokine"/>
    <property type="match status" value="1"/>
</dbReference>
<dbReference type="EMBL" id="LSMT01000041">
    <property type="protein sequence ID" value="PFX31073.1"/>
    <property type="molecule type" value="Genomic_DNA"/>
</dbReference>
<dbReference type="SMART" id="SM00442">
    <property type="entry name" value="FGF"/>
    <property type="match status" value="1"/>
</dbReference>
<dbReference type="Proteomes" id="UP000225706">
    <property type="component" value="Unassembled WGS sequence"/>
</dbReference>
<evidence type="ECO:0000313" key="4">
    <source>
        <dbReference type="Proteomes" id="UP000225706"/>
    </source>
</evidence>
<sequence length="271" mass="32353">MRSKSSATFKSDMLLFSMICWITFILGRGQEANLFRDHVRTERRRSDTRSLPFHRETQLYSRASRSHLRIHGKLIDAMGRDGDKYAKLVIESDNFGRVRIRGALTNYYLCIKRNASLIGRKATKSKRCVFYEKYAENHYTEFLSAYNESWTIAVSKKGKMRPGYKARRGQRNAQFIERASKIIIQTKNVRESLYHGLRDHIEQLLRAYRTREGDENKEKPRKMPHPGYNSESWKRKAKIKRKEKKMKLRSKKRLMKLLRKEQRRERQKDKS</sequence>
<dbReference type="Gene3D" id="2.80.10.50">
    <property type="match status" value="1"/>
</dbReference>
<accession>A0A2B4SPR2</accession>
<dbReference type="InterPro" id="IPR002209">
    <property type="entry name" value="Fibroblast_GF_fam"/>
</dbReference>
<comment type="similarity">
    <text evidence="1">Belongs to the heparin-binding growth factors family.</text>
</comment>